<feature type="compositionally biased region" description="Polar residues" evidence="2">
    <location>
        <begin position="17"/>
        <end position="27"/>
    </location>
</feature>
<evidence type="ECO:0000313" key="3">
    <source>
        <dbReference type="Ensembl" id="ENSLACP00000009888.1"/>
    </source>
</evidence>
<dbReference type="Pfam" id="PF04832">
    <property type="entry name" value="SOUL"/>
    <property type="match status" value="1"/>
</dbReference>
<dbReference type="HOGENOM" id="CLU_068699_2_1_1"/>
<evidence type="ECO:0000313" key="4">
    <source>
        <dbReference type="Proteomes" id="UP000008672"/>
    </source>
</evidence>
<feature type="region of interest" description="Disordered" evidence="2">
    <location>
        <begin position="1"/>
        <end position="31"/>
    </location>
</feature>
<dbReference type="PANTHER" id="PTHR11220:SF7">
    <property type="entry name" value="SOUL PROTEIN"/>
    <property type="match status" value="1"/>
</dbReference>
<dbReference type="SUPFAM" id="SSF55136">
    <property type="entry name" value="Probable bacterial effector-binding domain"/>
    <property type="match status" value="1"/>
</dbReference>
<dbReference type="PANTHER" id="PTHR11220">
    <property type="entry name" value="HEME-BINDING PROTEIN-RELATED"/>
    <property type="match status" value="1"/>
</dbReference>
<comment type="similarity">
    <text evidence="1">Belongs to the HEBP family.</text>
</comment>
<dbReference type="EMBL" id="AFYH01041591">
    <property type="status" value="NOT_ANNOTATED_CDS"/>
    <property type="molecule type" value="Genomic_DNA"/>
</dbReference>
<keyword evidence="4" id="KW-1185">Reference proteome</keyword>
<protein>
    <submittedName>
        <fullName evidence="3">Heme-binding protein soul3</fullName>
    </submittedName>
</protein>
<sequence>MGMITLEDLDAMEENPSPDSADNTNSSLEDEEQDRLLNYWQSVGRGHRVDVPREMAEPIVQLARNNHPENRENVPFQFLGWKEKCGEVLYEKRQYEKANWACVKVHEEKYEQSICLGFMKLMQYICQQNSSGLYLGITVPIVTVVHTNESRSELTRSVTIAYYLPAQFQDQPPQPFDTDIVIKEWPATIVYTRTFSGATNEDTIMYEINLLAEILDSPELSLQDTFIVAGYNNPAAANRHNEIWFLHKP</sequence>
<gene>
    <name evidence="3" type="primary">SOUL3</name>
</gene>
<dbReference type="EMBL" id="AFYH01041592">
    <property type="status" value="NOT_ANNOTATED_CDS"/>
    <property type="molecule type" value="Genomic_DNA"/>
</dbReference>
<dbReference type="Gene3D" id="3.20.80.10">
    <property type="entry name" value="Regulatory factor, effector binding domain"/>
    <property type="match status" value="1"/>
</dbReference>
<dbReference type="InterPro" id="IPR006917">
    <property type="entry name" value="SOUL_heme-bd"/>
</dbReference>
<dbReference type="EMBL" id="AFYH01041590">
    <property type="status" value="NOT_ANNOTATED_CDS"/>
    <property type="molecule type" value="Genomic_DNA"/>
</dbReference>
<reference evidence="3" key="2">
    <citation type="submission" date="2025-08" db="UniProtKB">
        <authorList>
            <consortium name="Ensembl"/>
        </authorList>
    </citation>
    <scope>IDENTIFICATION</scope>
</reference>
<dbReference type="EMBL" id="AFYH01041589">
    <property type="status" value="NOT_ANNOTATED_CDS"/>
    <property type="molecule type" value="Genomic_DNA"/>
</dbReference>
<accession>H3AJR7</accession>
<dbReference type="GeneTree" id="ENSGT00940000164539"/>
<dbReference type="Ensembl" id="ENSLACT00000009964.1">
    <property type="protein sequence ID" value="ENSLACP00000009888.1"/>
    <property type="gene ID" value="ENSLACG00000008717.1"/>
</dbReference>
<dbReference type="OMA" id="ETGGCRM"/>
<dbReference type="eggNOG" id="ENOG502RBTI">
    <property type="taxonomic scope" value="Eukaryota"/>
</dbReference>
<proteinExistence type="inferred from homology"/>
<reference evidence="3" key="3">
    <citation type="submission" date="2025-09" db="UniProtKB">
        <authorList>
            <consortium name="Ensembl"/>
        </authorList>
    </citation>
    <scope>IDENTIFICATION</scope>
</reference>
<dbReference type="GO" id="GO:0020037">
    <property type="term" value="F:heme binding"/>
    <property type="evidence" value="ECO:0007669"/>
    <property type="project" value="TreeGrafter"/>
</dbReference>
<dbReference type="Proteomes" id="UP000008672">
    <property type="component" value="Unassembled WGS sequence"/>
</dbReference>
<reference evidence="4" key="1">
    <citation type="submission" date="2011-08" db="EMBL/GenBank/DDBJ databases">
        <title>The draft genome of Latimeria chalumnae.</title>
        <authorList>
            <person name="Di Palma F."/>
            <person name="Alfoldi J."/>
            <person name="Johnson J."/>
            <person name="Berlin A."/>
            <person name="Gnerre S."/>
            <person name="Jaffe D."/>
            <person name="MacCallum I."/>
            <person name="Young S."/>
            <person name="Walker B.J."/>
            <person name="Lander E."/>
            <person name="Lindblad-Toh K."/>
        </authorList>
    </citation>
    <scope>NUCLEOTIDE SEQUENCE [LARGE SCALE GENOMIC DNA]</scope>
    <source>
        <strain evidence="4">Wild caught</strain>
    </source>
</reference>
<dbReference type="InterPro" id="IPR011256">
    <property type="entry name" value="Reg_factor_effector_dom_sf"/>
</dbReference>
<evidence type="ECO:0000256" key="1">
    <source>
        <dbReference type="ARBA" id="ARBA00009817"/>
    </source>
</evidence>
<evidence type="ECO:0000256" key="2">
    <source>
        <dbReference type="SAM" id="MobiDB-lite"/>
    </source>
</evidence>
<dbReference type="InParanoid" id="H3AJR7"/>
<dbReference type="AlphaFoldDB" id="H3AJR7"/>
<organism evidence="3 4">
    <name type="scientific">Latimeria chalumnae</name>
    <name type="common">Coelacanth</name>
    <dbReference type="NCBI Taxonomy" id="7897"/>
    <lineage>
        <taxon>Eukaryota</taxon>
        <taxon>Metazoa</taxon>
        <taxon>Chordata</taxon>
        <taxon>Craniata</taxon>
        <taxon>Vertebrata</taxon>
        <taxon>Euteleostomi</taxon>
        <taxon>Coelacanthiformes</taxon>
        <taxon>Coelacanthidae</taxon>
        <taxon>Latimeria</taxon>
    </lineage>
</organism>
<name>H3AJR7_LATCH</name>